<sequence>MTVTLNVPPRPLTVHDVTALAEADELHCFELTEGNLVVIPPRTLGHQHSASRLGVWLMNHGFPGRTGLFVGLKTTDDDLNGRVPDVAVTKGYVPGETVWIPAENVLLAAEIVSAGSERTDRWFKPLEYAAAGIEHFWRVEPDGTVLRFRLVDGAYAEIGKDPLDALLAGEVPDLD</sequence>
<dbReference type="InterPro" id="IPR012296">
    <property type="entry name" value="Nuclease_put_TT1808"/>
</dbReference>
<evidence type="ECO:0000313" key="3">
    <source>
        <dbReference type="Proteomes" id="UP000660611"/>
    </source>
</evidence>
<accession>A0A919PLC7</accession>
<dbReference type="Gene3D" id="3.90.1570.10">
    <property type="entry name" value="tt1808, chain A"/>
    <property type="match status" value="1"/>
</dbReference>
<feature type="domain" description="Putative restriction endonuclease" evidence="1">
    <location>
        <begin position="27"/>
        <end position="160"/>
    </location>
</feature>
<dbReference type="PANTHER" id="PTHR35400">
    <property type="entry name" value="SLR1083 PROTEIN"/>
    <property type="match status" value="1"/>
</dbReference>
<dbReference type="InterPro" id="IPR011335">
    <property type="entry name" value="Restrct_endonuc-II-like"/>
</dbReference>
<gene>
    <name evidence="2" type="ORF">Dsi01nite_022990</name>
</gene>
<dbReference type="Pfam" id="PF05685">
    <property type="entry name" value="Uma2"/>
    <property type="match status" value="1"/>
</dbReference>
<dbReference type="InterPro" id="IPR008538">
    <property type="entry name" value="Uma2"/>
</dbReference>
<name>A0A919PLC7_9ACTN</name>
<comment type="caution">
    <text evidence="2">The sequence shown here is derived from an EMBL/GenBank/DDBJ whole genome shotgun (WGS) entry which is preliminary data.</text>
</comment>
<protein>
    <recommendedName>
        <fullName evidence="1">Putative restriction endonuclease domain-containing protein</fullName>
    </recommendedName>
</protein>
<dbReference type="CDD" id="cd06260">
    <property type="entry name" value="DUF820-like"/>
    <property type="match status" value="1"/>
</dbReference>
<dbReference type="RefSeq" id="WP_203846092.1">
    <property type="nucleotide sequence ID" value="NZ_BAAAVW010000001.1"/>
</dbReference>
<evidence type="ECO:0000259" key="1">
    <source>
        <dbReference type="Pfam" id="PF05685"/>
    </source>
</evidence>
<dbReference type="AlphaFoldDB" id="A0A919PLC7"/>
<dbReference type="Proteomes" id="UP000660611">
    <property type="component" value="Unassembled WGS sequence"/>
</dbReference>
<organism evidence="2 3">
    <name type="scientific">Dactylosporangium siamense</name>
    <dbReference type="NCBI Taxonomy" id="685454"/>
    <lineage>
        <taxon>Bacteria</taxon>
        <taxon>Bacillati</taxon>
        <taxon>Actinomycetota</taxon>
        <taxon>Actinomycetes</taxon>
        <taxon>Micromonosporales</taxon>
        <taxon>Micromonosporaceae</taxon>
        <taxon>Dactylosporangium</taxon>
    </lineage>
</organism>
<dbReference type="EMBL" id="BONQ01000033">
    <property type="protein sequence ID" value="GIG44258.1"/>
    <property type="molecule type" value="Genomic_DNA"/>
</dbReference>
<proteinExistence type="predicted"/>
<keyword evidence="3" id="KW-1185">Reference proteome</keyword>
<dbReference type="PANTHER" id="PTHR35400:SF3">
    <property type="entry name" value="SLL1072 PROTEIN"/>
    <property type="match status" value="1"/>
</dbReference>
<dbReference type="SUPFAM" id="SSF52980">
    <property type="entry name" value="Restriction endonuclease-like"/>
    <property type="match status" value="1"/>
</dbReference>
<evidence type="ECO:0000313" key="2">
    <source>
        <dbReference type="EMBL" id="GIG44258.1"/>
    </source>
</evidence>
<reference evidence="2" key="1">
    <citation type="submission" date="2021-01" db="EMBL/GenBank/DDBJ databases">
        <title>Whole genome shotgun sequence of Dactylosporangium siamense NBRC 106093.</title>
        <authorList>
            <person name="Komaki H."/>
            <person name="Tamura T."/>
        </authorList>
    </citation>
    <scope>NUCLEOTIDE SEQUENCE</scope>
    <source>
        <strain evidence="2">NBRC 106093</strain>
    </source>
</reference>